<evidence type="ECO:0000313" key="2">
    <source>
        <dbReference type="EMBL" id="KXN65748.1"/>
    </source>
</evidence>
<gene>
    <name evidence="2" type="ORF">CONCODRAFT_12567</name>
</gene>
<feature type="region of interest" description="Disordered" evidence="1">
    <location>
        <begin position="60"/>
        <end position="80"/>
    </location>
</feature>
<evidence type="ECO:0000313" key="3">
    <source>
        <dbReference type="Proteomes" id="UP000070444"/>
    </source>
</evidence>
<feature type="compositionally biased region" description="Polar residues" evidence="1">
    <location>
        <begin position="60"/>
        <end position="71"/>
    </location>
</feature>
<keyword evidence="3" id="KW-1185">Reference proteome</keyword>
<reference evidence="2 3" key="1">
    <citation type="journal article" date="2015" name="Genome Biol. Evol.">
        <title>Phylogenomic analyses indicate that early fungi evolved digesting cell walls of algal ancestors of land plants.</title>
        <authorList>
            <person name="Chang Y."/>
            <person name="Wang S."/>
            <person name="Sekimoto S."/>
            <person name="Aerts A.L."/>
            <person name="Choi C."/>
            <person name="Clum A."/>
            <person name="LaButti K.M."/>
            <person name="Lindquist E.A."/>
            <person name="Yee Ngan C."/>
            <person name="Ohm R.A."/>
            <person name="Salamov A.A."/>
            <person name="Grigoriev I.V."/>
            <person name="Spatafora J.W."/>
            <person name="Berbee M.L."/>
        </authorList>
    </citation>
    <scope>NUCLEOTIDE SEQUENCE [LARGE SCALE GENOMIC DNA]</scope>
    <source>
        <strain evidence="2 3">NRRL 28638</strain>
    </source>
</reference>
<accession>A0A137NSL0</accession>
<proteinExistence type="predicted"/>
<evidence type="ECO:0000256" key="1">
    <source>
        <dbReference type="SAM" id="MobiDB-lite"/>
    </source>
</evidence>
<dbReference type="Proteomes" id="UP000070444">
    <property type="component" value="Unassembled WGS sequence"/>
</dbReference>
<name>A0A137NSL0_CONC2</name>
<protein>
    <submittedName>
        <fullName evidence="2">Uncharacterized protein</fullName>
    </submittedName>
</protein>
<dbReference type="AlphaFoldDB" id="A0A137NSL0"/>
<dbReference type="EMBL" id="KQ964822">
    <property type="protein sequence ID" value="KXN65748.1"/>
    <property type="molecule type" value="Genomic_DNA"/>
</dbReference>
<sequence length="153" mass="16890">MLLELGVSGCHQIKSLLEESVTKFTEELARKYQPKESPDHPSILSGLDFNLGQVGDHIASNSEETLGNNNARMIPPPSPNVLSYMPPDHMNNFWDDPSLANLGPINGASYQTVYTGLDNGQYGNSFKNGYTSYIPSSKCYSQTRTHTIQQPKP</sequence>
<organism evidence="2 3">
    <name type="scientific">Conidiobolus coronatus (strain ATCC 28846 / CBS 209.66 / NRRL 28638)</name>
    <name type="common">Delacroixia coronata</name>
    <dbReference type="NCBI Taxonomy" id="796925"/>
    <lineage>
        <taxon>Eukaryota</taxon>
        <taxon>Fungi</taxon>
        <taxon>Fungi incertae sedis</taxon>
        <taxon>Zoopagomycota</taxon>
        <taxon>Entomophthoromycotina</taxon>
        <taxon>Entomophthoromycetes</taxon>
        <taxon>Entomophthorales</taxon>
        <taxon>Ancylistaceae</taxon>
        <taxon>Conidiobolus</taxon>
    </lineage>
</organism>